<dbReference type="Pfam" id="PF08549">
    <property type="entry name" value="SWI-SNF_Ssr4_N"/>
    <property type="match status" value="1"/>
</dbReference>
<name>A0A8H5B1X5_9AGAR</name>
<dbReference type="Proteomes" id="UP000567179">
    <property type="component" value="Unassembled WGS sequence"/>
</dbReference>
<evidence type="ECO:0008006" key="6">
    <source>
        <dbReference type="Google" id="ProtNLM"/>
    </source>
</evidence>
<feature type="region of interest" description="Disordered" evidence="1">
    <location>
        <begin position="343"/>
        <end position="371"/>
    </location>
</feature>
<dbReference type="AlphaFoldDB" id="A0A8H5B1X5"/>
<proteinExistence type="predicted"/>
<keyword evidence="5" id="KW-1185">Reference proteome</keyword>
<evidence type="ECO:0000259" key="3">
    <source>
        <dbReference type="Pfam" id="PF20497"/>
    </source>
</evidence>
<accession>A0A8H5B1X5</accession>
<sequence length="371" mass="40640">MSGVPFAQFAAEGLCLRIPDNINPQAQVSYEIAMQMLLRGATMAQNVPFAWSYIDKPADGTILLLYLPPNIPFPTDGIRYMDSEVKYPVPAGPRELEVAEIKYGFVPNSGEPNASRVRRRYRITKGGNPAFMLVHYTRGQSTHIAPNLMNQPIRAYPLQSVQQPAIFVAGEKQGQKVYPPGMVPPGAGGGPGPGMGMGMHGSGGHGAGGPAAMPPATIGIGGMPFNQQQAMLAQANSNMEALERKRLREQERERAHQASQRPPPQQRVVEEDDSGDEIDQISTRTLALTRYKRNHDWMNEVFMQAAFGKTIALTKTKPAPTFVKDEVEAKAAKLQAEVEELQTRAAQRRANRIRESQTSSAEVPDQIMHSS</sequence>
<evidence type="ECO:0000259" key="2">
    <source>
        <dbReference type="Pfam" id="PF08549"/>
    </source>
</evidence>
<dbReference type="InterPro" id="IPR013859">
    <property type="entry name" value="Ssr4_N"/>
</dbReference>
<gene>
    <name evidence="4" type="ORF">D9619_007038</name>
</gene>
<reference evidence="4 5" key="1">
    <citation type="journal article" date="2020" name="ISME J.">
        <title>Uncovering the hidden diversity of litter-decomposition mechanisms in mushroom-forming fungi.</title>
        <authorList>
            <person name="Floudas D."/>
            <person name="Bentzer J."/>
            <person name="Ahren D."/>
            <person name="Johansson T."/>
            <person name="Persson P."/>
            <person name="Tunlid A."/>
        </authorList>
    </citation>
    <scope>NUCLEOTIDE SEQUENCE [LARGE SCALE GENOMIC DNA]</scope>
    <source>
        <strain evidence="4 5">CBS 101986</strain>
    </source>
</reference>
<feature type="domain" description="SWI/SNF and RSC complexes subunit Ssr4 C-terminal" evidence="3">
    <location>
        <begin position="271"/>
        <end position="303"/>
    </location>
</feature>
<protein>
    <recommendedName>
        <fullName evidence="6">SWI/SNF and RSC complexes subunit ssr4</fullName>
    </recommendedName>
</protein>
<comment type="caution">
    <text evidence="4">The sequence shown here is derived from an EMBL/GenBank/DDBJ whole genome shotgun (WGS) entry which is preliminary data.</text>
</comment>
<dbReference type="GO" id="GO:0006338">
    <property type="term" value="P:chromatin remodeling"/>
    <property type="evidence" value="ECO:0007669"/>
    <property type="project" value="InterPro"/>
</dbReference>
<dbReference type="EMBL" id="JAACJJ010000043">
    <property type="protein sequence ID" value="KAF5315111.1"/>
    <property type="molecule type" value="Genomic_DNA"/>
</dbReference>
<evidence type="ECO:0000313" key="5">
    <source>
        <dbReference type="Proteomes" id="UP000567179"/>
    </source>
</evidence>
<evidence type="ECO:0000313" key="4">
    <source>
        <dbReference type="EMBL" id="KAF5315111.1"/>
    </source>
</evidence>
<organism evidence="4 5">
    <name type="scientific">Psilocybe cf. subviscida</name>
    <dbReference type="NCBI Taxonomy" id="2480587"/>
    <lineage>
        <taxon>Eukaryota</taxon>
        <taxon>Fungi</taxon>
        <taxon>Dikarya</taxon>
        <taxon>Basidiomycota</taxon>
        <taxon>Agaricomycotina</taxon>
        <taxon>Agaricomycetes</taxon>
        <taxon>Agaricomycetidae</taxon>
        <taxon>Agaricales</taxon>
        <taxon>Agaricineae</taxon>
        <taxon>Strophariaceae</taxon>
        <taxon>Psilocybe</taxon>
    </lineage>
</organism>
<dbReference type="OrthoDB" id="5321006at2759"/>
<feature type="region of interest" description="Disordered" evidence="1">
    <location>
        <begin position="248"/>
        <end position="277"/>
    </location>
</feature>
<feature type="domain" description="SWI/SNF and RSC complexes subunit Ssr4 N-terminal" evidence="2">
    <location>
        <begin position="26"/>
        <end position="142"/>
    </location>
</feature>
<dbReference type="InterPro" id="IPR046464">
    <property type="entry name" value="SWI-SNF_Ssr4_C"/>
</dbReference>
<dbReference type="Pfam" id="PF20497">
    <property type="entry name" value="SWI-SNF_Ssr4_C"/>
    <property type="match status" value="1"/>
</dbReference>
<evidence type="ECO:0000256" key="1">
    <source>
        <dbReference type="SAM" id="MobiDB-lite"/>
    </source>
</evidence>